<comment type="caution">
    <text evidence="1">The sequence shown here is derived from an EMBL/GenBank/DDBJ whole genome shotgun (WGS) entry which is preliminary data.</text>
</comment>
<evidence type="ECO:0000313" key="2">
    <source>
        <dbReference type="Proteomes" id="UP000584931"/>
    </source>
</evidence>
<name>A0A7Y9XF70_9ACTN</name>
<reference evidence="1 2" key="1">
    <citation type="submission" date="2020-07" db="EMBL/GenBank/DDBJ databases">
        <title>Sequencing the genomes of 1000 actinobacteria strains.</title>
        <authorList>
            <person name="Klenk H.-P."/>
        </authorList>
    </citation>
    <scope>NUCLEOTIDE SEQUENCE [LARGE SCALE GENOMIC DNA]</scope>
    <source>
        <strain evidence="1 2">DSM 45278</strain>
    </source>
</reference>
<dbReference type="EMBL" id="JACCHL010000001">
    <property type="protein sequence ID" value="NYH54651.1"/>
    <property type="molecule type" value="Genomic_DNA"/>
</dbReference>
<protein>
    <submittedName>
        <fullName evidence="1">Uncharacterized protein</fullName>
    </submittedName>
</protein>
<dbReference type="AlphaFoldDB" id="A0A7Y9XF70"/>
<proteinExistence type="predicted"/>
<gene>
    <name evidence="1" type="ORF">HNR06_004240</name>
</gene>
<accession>A0A7Y9XF70</accession>
<evidence type="ECO:0000313" key="1">
    <source>
        <dbReference type="EMBL" id="NYH54651.1"/>
    </source>
</evidence>
<sequence>MKTRFLQRIMIIFTCRAWYRLEDVCFRDSGVLDM</sequence>
<organism evidence="1 2">
    <name type="scientific">Nocardiopsis sinuspersici</name>
    <dbReference type="NCBI Taxonomy" id="501010"/>
    <lineage>
        <taxon>Bacteria</taxon>
        <taxon>Bacillati</taxon>
        <taxon>Actinomycetota</taxon>
        <taxon>Actinomycetes</taxon>
        <taxon>Streptosporangiales</taxon>
        <taxon>Nocardiopsidaceae</taxon>
        <taxon>Nocardiopsis</taxon>
    </lineage>
</organism>
<dbReference type="Proteomes" id="UP000584931">
    <property type="component" value="Unassembled WGS sequence"/>
</dbReference>